<dbReference type="EMBL" id="JARPUR010000003">
    <property type="protein sequence ID" value="KAK4880723.1"/>
    <property type="molecule type" value="Genomic_DNA"/>
</dbReference>
<proteinExistence type="predicted"/>
<keyword evidence="3" id="KW-1185">Reference proteome</keyword>
<sequence length="144" mass="16676">MEQENILCTPSEIKAAAADAVNKFLPAKSKLIYDKKYNTFDLWCLKMCVKTISENVLLAYHDEMSKTKKSSTLWASYNMFRFARLQGFLKQQSIGYQPKKSNILQSLEIDRFIQKADDLPYLAIKVILVMCKIVCVLVYIFRLC</sequence>
<reference evidence="3" key="1">
    <citation type="submission" date="2023-01" db="EMBL/GenBank/DDBJ databases">
        <title>Key to firefly adult light organ development and bioluminescence: homeobox transcription factors regulate luciferase expression and transportation to peroxisome.</title>
        <authorList>
            <person name="Fu X."/>
        </authorList>
    </citation>
    <scope>NUCLEOTIDE SEQUENCE [LARGE SCALE GENOMIC DNA]</scope>
</reference>
<name>A0AAN7SPE4_9COLE</name>
<evidence type="ECO:0000256" key="1">
    <source>
        <dbReference type="SAM" id="Phobius"/>
    </source>
</evidence>
<comment type="caution">
    <text evidence="2">The sequence shown here is derived from an EMBL/GenBank/DDBJ whole genome shotgun (WGS) entry which is preliminary data.</text>
</comment>
<dbReference type="Proteomes" id="UP001353858">
    <property type="component" value="Unassembled WGS sequence"/>
</dbReference>
<keyword evidence="1" id="KW-0472">Membrane</keyword>
<keyword evidence="1" id="KW-0812">Transmembrane</keyword>
<evidence type="ECO:0000313" key="3">
    <source>
        <dbReference type="Proteomes" id="UP001353858"/>
    </source>
</evidence>
<evidence type="ECO:0000313" key="2">
    <source>
        <dbReference type="EMBL" id="KAK4880723.1"/>
    </source>
</evidence>
<organism evidence="2 3">
    <name type="scientific">Aquatica leii</name>
    <dbReference type="NCBI Taxonomy" id="1421715"/>
    <lineage>
        <taxon>Eukaryota</taxon>
        <taxon>Metazoa</taxon>
        <taxon>Ecdysozoa</taxon>
        <taxon>Arthropoda</taxon>
        <taxon>Hexapoda</taxon>
        <taxon>Insecta</taxon>
        <taxon>Pterygota</taxon>
        <taxon>Neoptera</taxon>
        <taxon>Endopterygota</taxon>
        <taxon>Coleoptera</taxon>
        <taxon>Polyphaga</taxon>
        <taxon>Elateriformia</taxon>
        <taxon>Elateroidea</taxon>
        <taxon>Lampyridae</taxon>
        <taxon>Luciolinae</taxon>
        <taxon>Aquatica</taxon>
    </lineage>
</organism>
<protein>
    <submittedName>
        <fullName evidence="2">Uncharacterized protein</fullName>
    </submittedName>
</protein>
<feature type="transmembrane region" description="Helical" evidence="1">
    <location>
        <begin position="121"/>
        <end position="141"/>
    </location>
</feature>
<gene>
    <name evidence="2" type="ORF">RN001_008869</name>
</gene>
<accession>A0AAN7SPE4</accession>
<dbReference type="AlphaFoldDB" id="A0AAN7SPE4"/>
<keyword evidence="1" id="KW-1133">Transmembrane helix</keyword>